<feature type="chain" id="PRO_5005595915" evidence="9">
    <location>
        <begin position="25"/>
        <end position="356"/>
    </location>
</feature>
<keyword evidence="4" id="KW-0378">Hydrolase</keyword>
<comment type="similarity">
    <text evidence="1">Belongs to the peptidase M10A family. Matrix metalloproteinases (MMPs) subfamily.</text>
</comment>
<keyword evidence="2" id="KW-0645">Protease</keyword>
<dbReference type="PANTHER" id="PTHR10201:SF259">
    <property type="entry name" value="MATRIXIN PROTEIN"/>
    <property type="match status" value="1"/>
</dbReference>
<keyword evidence="8" id="KW-0812">Transmembrane</keyword>
<evidence type="ECO:0000313" key="13">
    <source>
        <dbReference type="Proteomes" id="UP000053144"/>
    </source>
</evidence>
<dbReference type="SUPFAM" id="SSF47090">
    <property type="entry name" value="PGBD-like"/>
    <property type="match status" value="1"/>
</dbReference>
<dbReference type="GO" id="GO:0004222">
    <property type="term" value="F:metalloendopeptidase activity"/>
    <property type="evidence" value="ECO:0007669"/>
    <property type="project" value="InterPro"/>
</dbReference>
<organism evidence="12 13">
    <name type="scientific">Phaseolus angularis</name>
    <name type="common">Azuki bean</name>
    <name type="synonym">Vigna angularis</name>
    <dbReference type="NCBI Taxonomy" id="3914"/>
    <lineage>
        <taxon>Eukaryota</taxon>
        <taxon>Viridiplantae</taxon>
        <taxon>Streptophyta</taxon>
        <taxon>Embryophyta</taxon>
        <taxon>Tracheophyta</taxon>
        <taxon>Spermatophyta</taxon>
        <taxon>Magnoliopsida</taxon>
        <taxon>eudicotyledons</taxon>
        <taxon>Gunneridae</taxon>
        <taxon>Pentapetalae</taxon>
        <taxon>rosids</taxon>
        <taxon>fabids</taxon>
        <taxon>Fabales</taxon>
        <taxon>Fabaceae</taxon>
        <taxon>Papilionoideae</taxon>
        <taxon>50 kb inversion clade</taxon>
        <taxon>NPAAA clade</taxon>
        <taxon>indigoferoid/millettioid clade</taxon>
        <taxon>Phaseoleae</taxon>
        <taxon>Vigna</taxon>
    </lineage>
</organism>
<keyword evidence="7" id="KW-0106">Calcium</keyword>
<evidence type="ECO:0000313" key="11">
    <source>
        <dbReference type="EMBL" id="KAG2376843.1"/>
    </source>
</evidence>
<dbReference type="GO" id="GO:0030198">
    <property type="term" value="P:extracellular matrix organization"/>
    <property type="evidence" value="ECO:0007669"/>
    <property type="project" value="TreeGrafter"/>
</dbReference>
<dbReference type="KEGG" id="var:108335106"/>
<dbReference type="InterPro" id="IPR021190">
    <property type="entry name" value="Pept_M10A"/>
</dbReference>
<comment type="cofactor">
    <cofactor evidence="7">
        <name>Ca(2+)</name>
        <dbReference type="ChEBI" id="CHEBI:29108"/>
    </cofactor>
    <text evidence="7">Can bind about 5 Ca(2+) ions per subunit.</text>
</comment>
<feature type="binding site" evidence="7">
    <location>
        <position position="229"/>
    </location>
    <ligand>
        <name>Zn(2+)</name>
        <dbReference type="ChEBI" id="CHEBI:29105"/>
        <label>1</label>
    </ligand>
</feature>
<dbReference type="OrthoDB" id="1428718at2759"/>
<dbReference type="FunFam" id="3.40.390.10:FF:000058">
    <property type="entry name" value="Metalloendoproteinase 5-MMP"/>
    <property type="match status" value="1"/>
</dbReference>
<name>A0A0L9USP8_PHAAN</name>
<dbReference type="OMA" id="PMNEMTA"/>
<accession>A0A0L9USP8</accession>
<feature type="binding site" evidence="7">
    <location>
        <position position="214"/>
    </location>
    <ligand>
        <name>Ca(2+)</name>
        <dbReference type="ChEBI" id="CHEBI:29108"/>
        <label>2</label>
    </ligand>
</feature>
<dbReference type="InterPro" id="IPR002477">
    <property type="entry name" value="Peptidoglycan-bd-like"/>
</dbReference>
<reference evidence="13" key="1">
    <citation type="journal article" date="2015" name="Proc. Natl. Acad. Sci. U.S.A.">
        <title>Genome sequencing of adzuki bean (Vigna angularis) provides insight into high starch and low fat accumulation and domestication.</title>
        <authorList>
            <person name="Yang K."/>
            <person name="Tian Z."/>
            <person name="Chen C."/>
            <person name="Luo L."/>
            <person name="Zhao B."/>
            <person name="Wang Z."/>
            <person name="Yu L."/>
            <person name="Li Y."/>
            <person name="Sun Y."/>
            <person name="Li W."/>
            <person name="Chen Y."/>
            <person name="Li Y."/>
            <person name="Zhang Y."/>
            <person name="Ai D."/>
            <person name="Zhao J."/>
            <person name="Shang C."/>
            <person name="Ma Y."/>
            <person name="Wu B."/>
            <person name="Wang M."/>
            <person name="Gao L."/>
            <person name="Sun D."/>
            <person name="Zhang P."/>
            <person name="Guo F."/>
            <person name="Wang W."/>
            <person name="Li Y."/>
            <person name="Wang J."/>
            <person name="Varshney R.K."/>
            <person name="Wang J."/>
            <person name="Ling H.Q."/>
            <person name="Wan P."/>
        </authorList>
    </citation>
    <scope>NUCLEOTIDE SEQUENCE</scope>
    <source>
        <strain evidence="13">cv. Jingnong 6</strain>
    </source>
</reference>
<proteinExistence type="inferred from homology"/>
<dbReference type="Pfam" id="PF00413">
    <property type="entry name" value="Peptidase_M10"/>
    <property type="match status" value="1"/>
</dbReference>
<evidence type="ECO:0000313" key="12">
    <source>
        <dbReference type="EMBL" id="KOM45778.1"/>
    </source>
</evidence>
<feature type="binding site" evidence="7">
    <location>
        <position position="285"/>
    </location>
    <ligand>
        <name>Zn(2+)</name>
        <dbReference type="ChEBI" id="CHEBI:29105"/>
        <label>2</label>
        <note>catalytic</note>
    </ligand>
</feature>
<gene>
    <name evidence="11" type="ORF">HKW66_Vig0174160</name>
    <name evidence="12" type="ORF">LR48_Vigan06g108400</name>
</gene>
<evidence type="ECO:0000256" key="8">
    <source>
        <dbReference type="SAM" id="Phobius"/>
    </source>
</evidence>
<dbReference type="Proteomes" id="UP000743370">
    <property type="component" value="Unassembled WGS sequence"/>
</dbReference>
<keyword evidence="3 7" id="KW-0479">Metal-binding</keyword>
<evidence type="ECO:0000259" key="10">
    <source>
        <dbReference type="SMART" id="SM00235"/>
    </source>
</evidence>
<dbReference type="SMART" id="SM00235">
    <property type="entry name" value="ZnMc"/>
    <property type="match status" value="1"/>
</dbReference>
<evidence type="ECO:0000256" key="6">
    <source>
        <dbReference type="ARBA" id="ARBA00023049"/>
    </source>
</evidence>
<evidence type="ECO:0000256" key="2">
    <source>
        <dbReference type="ARBA" id="ARBA00022670"/>
    </source>
</evidence>
<dbReference type="InterPro" id="IPR024079">
    <property type="entry name" value="MetalloPept_cat_dom_sf"/>
</dbReference>
<feature type="binding site" evidence="7">
    <location>
        <position position="250"/>
    </location>
    <ligand>
        <name>Ca(2+)</name>
        <dbReference type="ChEBI" id="CHEBI:29108"/>
        <label>2</label>
    </ligand>
</feature>
<sequence length="356" mass="40118">MKPFLSAFLLLFLLLLHQSHFAKAGIGSSLASLFKSLNKEKVINWVNGKKPPKPEWDKEYLKYLKPDPKLPNLPLNKERKGFAPLKQYLSNFGYLPSSDSFNNTVDQQTLSAIKTFQESFNLPVTADIDNHTLKLISLPRCAVPDMDFNYSFTQNVSWPKAGHRWFRKTNLTYGFLPESEVQPSFTKVFKNAFTRWANATGFLNLTETTYDDADIKVGFYNFSDVLIGDLFGFSFITENPPSDVKTAEINLNGNMYWALPSEKGDLSAEDGVLDLESAAMHQIGHLLGFDHSFMNDSVMYPYILPSQERKVELSNSDKNNIKKQYANVDSGGGGCLGVPSITILLSLGFAYMFLMY</sequence>
<dbReference type="PRINTS" id="PR00138">
    <property type="entry name" value="MATRIXIN"/>
</dbReference>
<evidence type="ECO:0000256" key="1">
    <source>
        <dbReference type="ARBA" id="ARBA00009614"/>
    </source>
</evidence>
<keyword evidence="8" id="KW-0472">Membrane</keyword>
<feature type="transmembrane region" description="Helical" evidence="8">
    <location>
        <begin position="336"/>
        <end position="354"/>
    </location>
</feature>
<comment type="cofactor">
    <cofactor evidence="7">
        <name>Zn(2+)</name>
        <dbReference type="ChEBI" id="CHEBI:29105"/>
    </cofactor>
    <text evidence="7">Binds 2 Zn(2+) ions per subunit.</text>
</comment>
<dbReference type="AlphaFoldDB" id="A0A0L9USP8"/>
<feature type="domain" description="Peptidase metallopeptidase" evidence="10">
    <location>
        <begin position="161"/>
        <end position="327"/>
    </location>
</feature>
<dbReference type="SUPFAM" id="SSF55486">
    <property type="entry name" value="Metalloproteases ('zincins'), catalytic domain"/>
    <property type="match status" value="1"/>
</dbReference>
<dbReference type="EMBL" id="CM003376">
    <property type="protein sequence ID" value="KOM45778.1"/>
    <property type="molecule type" value="Genomic_DNA"/>
</dbReference>
<dbReference type="Pfam" id="PF01471">
    <property type="entry name" value="PG_binding_1"/>
    <property type="match status" value="1"/>
</dbReference>
<dbReference type="GO" id="GO:0008270">
    <property type="term" value="F:zinc ion binding"/>
    <property type="evidence" value="ECO:0007669"/>
    <property type="project" value="InterPro"/>
</dbReference>
<dbReference type="GO" id="GO:0006508">
    <property type="term" value="P:proteolysis"/>
    <property type="evidence" value="ECO:0007669"/>
    <property type="project" value="UniProtKB-KW"/>
</dbReference>
<feature type="binding site" evidence="7">
    <location>
        <position position="291"/>
    </location>
    <ligand>
        <name>Zn(2+)</name>
        <dbReference type="ChEBI" id="CHEBI:29105"/>
        <label>2</label>
        <note>catalytic</note>
    </ligand>
</feature>
<reference evidence="12" key="2">
    <citation type="submission" date="2015-02" db="EMBL/GenBank/DDBJ databases">
        <authorList>
            <person name="Chooi Y.-H."/>
        </authorList>
    </citation>
    <scope>NUCLEOTIDE SEQUENCE</scope>
    <source>
        <tissue evidence="12">Seedling</tissue>
    </source>
</reference>
<evidence type="ECO:0000256" key="5">
    <source>
        <dbReference type="ARBA" id="ARBA00022833"/>
    </source>
</evidence>
<dbReference type="GO" id="GO:0030574">
    <property type="term" value="P:collagen catabolic process"/>
    <property type="evidence" value="ECO:0007669"/>
    <property type="project" value="TreeGrafter"/>
</dbReference>
<feature type="binding site" evidence="7">
    <location>
        <position position="299"/>
    </location>
    <ligand>
        <name>Zn(2+)</name>
        <dbReference type="ChEBI" id="CHEBI:29105"/>
        <label>2</label>
        <note>catalytic</note>
    </ligand>
</feature>
<dbReference type="InterPro" id="IPR006026">
    <property type="entry name" value="Peptidase_Metallo"/>
</dbReference>
<protein>
    <submittedName>
        <fullName evidence="11">Metalloendoproteinase protein</fullName>
    </submittedName>
</protein>
<dbReference type="InterPro" id="IPR001818">
    <property type="entry name" value="Pept_M10_metallopeptidase"/>
</dbReference>
<reference evidence="11 14" key="3">
    <citation type="submission" date="2020-05" db="EMBL/GenBank/DDBJ databases">
        <title>Vigna angularis (adzuki bean) Var. LongXiaoDou No. 4 denovo assembly.</title>
        <authorList>
            <person name="Xiang H."/>
        </authorList>
    </citation>
    <scope>NUCLEOTIDE SEQUENCE [LARGE SCALE GENOMIC DNA]</scope>
    <source>
        <tissue evidence="11">Leaf</tissue>
    </source>
</reference>
<feature type="binding site" evidence="7">
    <location>
        <position position="281"/>
    </location>
    <ligand>
        <name>Zn(2+)</name>
        <dbReference type="ChEBI" id="CHEBI:29105"/>
        <label>2</label>
        <note>catalytic</note>
    </ligand>
</feature>
<evidence type="ECO:0000256" key="4">
    <source>
        <dbReference type="ARBA" id="ARBA00022801"/>
    </source>
</evidence>
<evidence type="ECO:0000256" key="3">
    <source>
        <dbReference type="ARBA" id="ARBA00022723"/>
    </source>
</evidence>
<evidence type="ECO:0000256" key="7">
    <source>
        <dbReference type="PIRSR" id="PIRSR621190-2"/>
    </source>
</evidence>
<dbReference type="PANTHER" id="PTHR10201">
    <property type="entry name" value="MATRIX METALLOPROTEINASE"/>
    <property type="match status" value="1"/>
</dbReference>
<dbReference type="STRING" id="3914.A0A0L9USP8"/>
<keyword evidence="9" id="KW-0732">Signal</keyword>
<dbReference type="EMBL" id="JABFOF010000010">
    <property type="protein sequence ID" value="KAG2376843.1"/>
    <property type="molecule type" value="Genomic_DNA"/>
</dbReference>
<dbReference type="Proteomes" id="UP000053144">
    <property type="component" value="Chromosome 6"/>
</dbReference>
<keyword evidence="5 7" id="KW-0862">Zinc</keyword>
<feature type="signal peptide" evidence="9">
    <location>
        <begin position="1"/>
        <end position="24"/>
    </location>
</feature>
<keyword evidence="8" id="KW-1133">Transmembrane helix</keyword>
<keyword evidence="6" id="KW-0482">Metalloprotease</keyword>
<feature type="binding site" description="in inhibited form" evidence="7">
    <location>
        <position position="141"/>
    </location>
    <ligand>
        <name>Zn(2+)</name>
        <dbReference type="ChEBI" id="CHEBI:29105"/>
        <label>2</label>
        <note>catalytic</note>
    </ligand>
</feature>
<evidence type="ECO:0000313" key="14">
    <source>
        <dbReference type="Proteomes" id="UP000743370"/>
    </source>
</evidence>
<dbReference type="InterPro" id="IPR036365">
    <property type="entry name" value="PGBD-like_sf"/>
</dbReference>
<evidence type="ECO:0000256" key="9">
    <source>
        <dbReference type="SAM" id="SignalP"/>
    </source>
</evidence>
<dbReference type="GO" id="GO:0031012">
    <property type="term" value="C:extracellular matrix"/>
    <property type="evidence" value="ECO:0007669"/>
    <property type="project" value="InterPro"/>
</dbReference>
<dbReference type="Gene3D" id="3.40.390.10">
    <property type="entry name" value="Collagenase (Catalytic Domain)"/>
    <property type="match status" value="1"/>
</dbReference>
<dbReference type="Gramene" id="KOM45778">
    <property type="protein sequence ID" value="KOM45778"/>
    <property type="gene ID" value="LR48_Vigan06g108400"/>
</dbReference>